<evidence type="ECO:0000313" key="3">
    <source>
        <dbReference type="Proteomes" id="UP000217790"/>
    </source>
</evidence>
<dbReference type="EMBL" id="KZ293655">
    <property type="protein sequence ID" value="PBK94090.1"/>
    <property type="molecule type" value="Genomic_DNA"/>
</dbReference>
<accession>A0A2H3DJ30</accession>
<keyword evidence="3" id="KW-1185">Reference proteome</keyword>
<evidence type="ECO:0000256" key="1">
    <source>
        <dbReference type="SAM" id="MobiDB-lite"/>
    </source>
</evidence>
<gene>
    <name evidence="2" type="ORF">ARMGADRAFT_1062828</name>
</gene>
<evidence type="ECO:0000313" key="2">
    <source>
        <dbReference type="EMBL" id="PBK94090.1"/>
    </source>
</evidence>
<feature type="compositionally biased region" description="Basic and acidic residues" evidence="1">
    <location>
        <begin position="1"/>
        <end position="10"/>
    </location>
</feature>
<feature type="region of interest" description="Disordered" evidence="1">
    <location>
        <begin position="1"/>
        <end position="25"/>
    </location>
</feature>
<reference evidence="3" key="1">
    <citation type="journal article" date="2017" name="Nat. Ecol. Evol.">
        <title>Genome expansion and lineage-specific genetic innovations in the forest pathogenic fungi Armillaria.</title>
        <authorList>
            <person name="Sipos G."/>
            <person name="Prasanna A.N."/>
            <person name="Walter M.C."/>
            <person name="O'Connor E."/>
            <person name="Balint B."/>
            <person name="Krizsan K."/>
            <person name="Kiss B."/>
            <person name="Hess J."/>
            <person name="Varga T."/>
            <person name="Slot J."/>
            <person name="Riley R."/>
            <person name="Boka B."/>
            <person name="Rigling D."/>
            <person name="Barry K."/>
            <person name="Lee J."/>
            <person name="Mihaltcheva S."/>
            <person name="LaButti K."/>
            <person name="Lipzen A."/>
            <person name="Waldron R."/>
            <person name="Moloney N.M."/>
            <person name="Sperisen C."/>
            <person name="Kredics L."/>
            <person name="Vagvoelgyi C."/>
            <person name="Patrignani A."/>
            <person name="Fitzpatrick D."/>
            <person name="Nagy I."/>
            <person name="Doyle S."/>
            <person name="Anderson J.B."/>
            <person name="Grigoriev I.V."/>
            <person name="Gueldener U."/>
            <person name="Muensterkoetter M."/>
            <person name="Nagy L.G."/>
        </authorList>
    </citation>
    <scope>NUCLEOTIDE SEQUENCE [LARGE SCALE GENOMIC DNA]</scope>
    <source>
        <strain evidence="3">Ar21-2</strain>
    </source>
</reference>
<dbReference type="Proteomes" id="UP000217790">
    <property type="component" value="Unassembled WGS sequence"/>
</dbReference>
<protein>
    <submittedName>
        <fullName evidence="2">Uncharacterized protein</fullName>
    </submittedName>
</protein>
<dbReference type="AlphaFoldDB" id="A0A2H3DJ30"/>
<dbReference type="InParanoid" id="A0A2H3DJ30"/>
<organism evidence="2 3">
    <name type="scientific">Armillaria gallica</name>
    <name type="common">Bulbous honey fungus</name>
    <name type="synonym">Armillaria bulbosa</name>
    <dbReference type="NCBI Taxonomy" id="47427"/>
    <lineage>
        <taxon>Eukaryota</taxon>
        <taxon>Fungi</taxon>
        <taxon>Dikarya</taxon>
        <taxon>Basidiomycota</taxon>
        <taxon>Agaricomycotina</taxon>
        <taxon>Agaricomycetes</taxon>
        <taxon>Agaricomycetidae</taxon>
        <taxon>Agaricales</taxon>
        <taxon>Marasmiineae</taxon>
        <taxon>Physalacriaceae</taxon>
        <taxon>Armillaria</taxon>
    </lineage>
</organism>
<proteinExistence type="predicted"/>
<name>A0A2H3DJ30_ARMGA</name>
<sequence>MNDDDKKEQRYSLTSSEATANAREHHHWRGSSGKYGLWVLLERNYESRIYILHSDREQNDLSDNTAESYLFLVEQLRSTCTWELVLDSSPATYSTFIATEFGTGNLEIHRFSLPSSFTTQRESACVGVNEVTIFLSSFAYKLQRGCIHMKQEKSRKKTGESWWFPVIKLAAIGFILMSQRTSEVGPYTRYVWHLDPDFSVTLPTILRHRPTLPLGMILRYKHGETRSRRPQASVVTSESTYQGQTILDGFHSSISNSRTWSYSPQAHAMFGHTIQLIGQKIHPLWRDGHSKPSLGGIVGNQKFSNIREEVCDSYAQYHENFSNGSLLARRTMAGPKSPRICQIYPRSITSDIDDSEVAPPQSVHDLCSCEIGAEELGHFGRLVRLREVDWPAPVRVWKTTMVAISPFSLFHYLTADINSDCDSSIVDDQDAVAHWHRHLTTFN</sequence>